<sequence length="169" mass="19461">MSLIPWKWGSGRTGMTRAESDPFMALQREINRAFDSFLSDDWFRDPLWLQRNWPNGAGFLTPRVDVSETESEVHVTVELPGLSEKDLDVELRENQLRIAGEKKDERSTQDHNFHRMERTFGAFERIIPLPAKVQREGVQARFKDGVLSIVMPKVERSRVAQKIPVQAGN</sequence>
<dbReference type="PANTHER" id="PTHR11527">
    <property type="entry name" value="HEAT-SHOCK PROTEIN 20 FAMILY MEMBER"/>
    <property type="match status" value="1"/>
</dbReference>
<evidence type="ECO:0000256" key="1">
    <source>
        <dbReference type="PROSITE-ProRule" id="PRU00285"/>
    </source>
</evidence>
<comment type="similarity">
    <text evidence="1 2">Belongs to the small heat shock protein (HSP20) family.</text>
</comment>
<dbReference type="EMBL" id="DSVQ01000015">
    <property type="protein sequence ID" value="HGT39873.1"/>
    <property type="molecule type" value="Genomic_DNA"/>
</dbReference>
<dbReference type="InterPro" id="IPR007052">
    <property type="entry name" value="CS_dom"/>
</dbReference>
<reference evidence="5" key="1">
    <citation type="journal article" date="2020" name="mSystems">
        <title>Genome- and Community-Level Interaction Insights into Carbon Utilization and Element Cycling Functions of Hydrothermarchaeota in Hydrothermal Sediment.</title>
        <authorList>
            <person name="Zhou Z."/>
            <person name="Liu Y."/>
            <person name="Xu W."/>
            <person name="Pan J."/>
            <person name="Luo Z.H."/>
            <person name="Li M."/>
        </authorList>
    </citation>
    <scope>NUCLEOTIDE SEQUENCE [LARGE SCALE GENOMIC DNA]</scope>
    <source>
        <strain evidence="5">SpSt-508</strain>
    </source>
</reference>
<comment type="caution">
    <text evidence="5">The sequence shown here is derived from an EMBL/GenBank/DDBJ whole genome shotgun (WGS) entry which is preliminary data.</text>
</comment>
<dbReference type="SUPFAM" id="SSF49764">
    <property type="entry name" value="HSP20-like chaperones"/>
    <property type="match status" value="1"/>
</dbReference>
<evidence type="ECO:0000313" key="5">
    <source>
        <dbReference type="EMBL" id="HGT39873.1"/>
    </source>
</evidence>
<evidence type="ECO:0000259" key="4">
    <source>
        <dbReference type="PROSITE" id="PS51203"/>
    </source>
</evidence>
<protein>
    <submittedName>
        <fullName evidence="5">Hsp20/alpha crystallin family protein</fullName>
    </submittedName>
</protein>
<proteinExistence type="inferred from homology"/>
<gene>
    <name evidence="5" type="ORF">ENS64_11530</name>
</gene>
<dbReference type="InterPro" id="IPR008978">
    <property type="entry name" value="HSP20-like_chaperone"/>
</dbReference>
<dbReference type="AlphaFoldDB" id="A0A7C4LLK5"/>
<dbReference type="PROSITE" id="PS01031">
    <property type="entry name" value="SHSP"/>
    <property type="match status" value="1"/>
</dbReference>
<organism evidence="5">
    <name type="scientific">Schlesneria paludicola</name>
    <dbReference type="NCBI Taxonomy" id="360056"/>
    <lineage>
        <taxon>Bacteria</taxon>
        <taxon>Pseudomonadati</taxon>
        <taxon>Planctomycetota</taxon>
        <taxon>Planctomycetia</taxon>
        <taxon>Planctomycetales</taxon>
        <taxon>Planctomycetaceae</taxon>
        <taxon>Schlesneria</taxon>
    </lineage>
</organism>
<dbReference type="InterPro" id="IPR031107">
    <property type="entry name" value="Small_HSP"/>
</dbReference>
<feature type="domain" description="CS" evidence="4">
    <location>
        <begin position="59"/>
        <end position="163"/>
    </location>
</feature>
<evidence type="ECO:0000259" key="3">
    <source>
        <dbReference type="PROSITE" id="PS01031"/>
    </source>
</evidence>
<dbReference type="Gene3D" id="2.60.40.790">
    <property type="match status" value="1"/>
</dbReference>
<evidence type="ECO:0000256" key="2">
    <source>
        <dbReference type="RuleBase" id="RU003616"/>
    </source>
</evidence>
<accession>A0A7C4LLK5</accession>
<dbReference type="PROSITE" id="PS51203">
    <property type="entry name" value="CS"/>
    <property type="match status" value="1"/>
</dbReference>
<dbReference type="InterPro" id="IPR002068">
    <property type="entry name" value="A-crystallin/Hsp20_dom"/>
</dbReference>
<dbReference type="Pfam" id="PF00011">
    <property type="entry name" value="HSP20"/>
    <property type="match status" value="1"/>
</dbReference>
<dbReference type="CDD" id="cd06464">
    <property type="entry name" value="ACD_sHsps-like"/>
    <property type="match status" value="1"/>
</dbReference>
<name>A0A7C4LLK5_9PLAN</name>
<feature type="domain" description="SHSP" evidence="3">
    <location>
        <begin position="55"/>
        <end position="168"/>
    </location>
</feature>